<protein>
    <recommendedName>
        <fullName evidence="6">Ribosomal RNA large subunit methyltransferase F</fullName>
        <ecNumber evidence="6">2.1.1.181</ecNumber>
    </recommendedName>
    <alternativeName>
        <fullName evidence="6">23S rRNA mA1618 methyltransferase</fullName>
    </alternativeName>
    <alternativeName>
        <fullName evidence="6">rRNA adenine N-6-methyltransferase</fullName>
    </alternativeName>
</protein>
<keyword evidence="3 6" id="KW-0489">Methyltransferase</keyword>
<comment type="function">
    <text evidence="6">Specifically methylates the adenine in position 1618 of 23S rRNA.</text>
</comment>
<sequence>MEISKSSPELLEFIFTNSYGTLTLDFSDPKAVLALNRALLKHDYQVDFWEIPAGFLCPPIPGRADYIHFLADLLIQSNNQKRPNWEKIRVLDLGTGANLIYPILGVSSYGWSFVGSEINLIAFESARKIKENNPSLQSKVELRLQGNSSKLFDSVILPDEFFDLTCCNPPFFESEEEALHANRRKVQNLKGIKAVKPSHNFGGQANELWTEGGELQFLRKMALESTQFKHQVFWFTSLVSKSAHVNPMRSYLEKLGVTTQKVIEMEQGNKKSRFIAWTFLNAKQQESWKSYRWK</sequence>
<dbReference type="InterPro" id="IPR029063">
    <property type="entry name" value="SAM-dependent_MTases_sf"/>
</dbReference>
<keyword evidence="2 6" id="KW-0698">rRNA processing</keyword>
<evidence type="ECO:0000313" key="8">
    <source>
        <dbReference type="Proteomes" id="UP000073816"/>
    </source>
</evidence>
<dbReference type="CDD" id="cd02440">
    <property type="entry name" value="AdoMet_MTases"/>
    <property type="match status" value="1"/>
</dbReference>
<dbReference type="Gene3D" id="3.40.50.150">
    <property type="entry name" value="Vaccinia Virus protein VP39"/>
    <property type="match status" value="1"/>
</dbReference>
<evidence type="ECO:0000256" key="5">
    <source>
        <dbReference type="ARBA" id="ARBA00022691"/>
    </source>
</evidence>
<dbReference type="PATRIC" id="fig|1727163.4.peg.608"/>
<dbReference type="SUPFAM" id="SSF53335">
    <property type="entry name" value="S-adenosyl-L-methionine-dependent methyltransferases"/>
    <property type="match status" value="1"/>
</dbReference>
<dbReference type="STRING" id="1727163.AO498_02930"/>
<accession>A0A142EJN0</accession>
<evidence type="ECO:0000256" key="6">
    <source>
        <dbReference type="HAMAP-Rule" id="MF_01848"/>
    </source>
</evidence>
<dbReference type="HAMAP" id="MF_01848">
    <property type="entry name" value="23SrRNA_methyltr_F"/>
    <property type="match status" value="1"/>
</dbReference>
<dbReference type="Pfam" id="PF05971">
    <property type="entry name" value="Methyltransf_10"/>
    <property type="match status" value="1"/>
</dbReference>
<evidence type="ECO:0000256" key="3">
    <source>
        <dbReference type="ARBA" id="ARBA00022603"/>
    </source>
</evidence>
<dbReference type="PANTHER" id="PTHR13393">
    <property type="entry name" value="SAM-DEPENDENT METHYLTRANSFERASE"/>
    <property type="match status" value="1"/>
</dbReference>
<dbReference type="GO" id="GO:0005737">
    <property type="term" value="C:cytoplasm"/>
    <property type="evidence" value="ECO:0007669"/>
    <property type="project" value="UniProtKB-SubCell"/>
</dbReference>
<dbReference type="KEGG" id="alm:AO498_02930"/>
<evidence type="ECO:0000313" key="7">
    <source>
        <dbReference type="EMBL" id="AMQ55335.1"/>
    </source>
</evidence>
<organism evidence="7 8">
    <name type="scientific">Algoriphagus sanaruensis</name>
    <dbReference type="NCBI Taxonomy" id="1727163"/>
    <lineage>
        <taxon>Bacteria</taxon>
        <taxon>Pseudomonadati</taxon>
        <taxon>Bacteroidota</taxon>
        <taxon>Cytophagia</taxon>
        <taxon>Cytophagales</taxon>
        <taxon>Cyclobacteriaceae</taxon>
        <taxon>Algoriphagus</taxon>
    </lineage>
</organism>
<dbReference type="EC" id="2.1.1.181" evidence="6"/>
<gene>
    <name evidence="6" type="primary">rlmF</name>
    <name evidence="7" type="ORF">AO498_02930</name>
</gene>
<evidence type="ECO:0000256" key="4">
    <source>
        <dbReference type="ARBA" id="ARBA00022679"/>
    </source>
</evidence>
<dbReference type="AlphaFoldDB" id="A0A142EJN0"/>
<dbReference type="GO" id="GO:0070475">
    <property type="term" value="P:rRNA base methylation"/>
    <property type="evidence" value="ECO:0007669"/>
    <property type="project" value="TreeGrafter"/>
</dbReference>
<dbReference type="GO" id="GO:0052907">
    <property type="term" value="F:23S rRNA (adenine(1618)-N(6))-methyltransferase activity"/>
    <property type="evidence" value="ECO:0007669"/>
    <property type="project" value="UniProtKB-EC"/>
</dbReference>
<keyword evidence="5 6" id="KW-0949">S-adenosyl-L-methionine</keyword>
<dbReference type="EMBL" id="CP012836">
    <property type="protein sequence ID" value="AMQ55335.1"/>
    <property type="molecule type" value="Genomic_DNA"/>
</dbReference>
<dbReference type="PANTHER" id="PTHR13393:SF0">
    <property type="entry name" value="RNA N6-ADENOSINE-METHYLTRANSFERASE METTL16"/>
    <property type="match status" value="1"/>
</dbReference>
<dbReference type="InterPro" id="IPR016909">
    <property type="entry name" value="rRNA_lsu_MeTfrase_F"/>
</dbReference>
<reference evidence="8" key="1">
    <citation type="submission" date="2015-09" db="EMBL/GenBank/DDBJ databases">
        <title>Complete sequence of Algoriphagus sp. M8-2.</title>
        <authorList>
            <person name="Shintani M."/>
        </authorList>
    </citation>
    <scope>NUCLEOTIDE SEQUENCE [LARGE SCALE GENOMIC DNA]</scope>
    <source>
        <strain evidence="8">M8-2</strain>
    </source>
</reference>
<proteinExistence type="inferred from homology"/>
<evidence type="ECO:0000256" key="2">
    <source>
        <dbReference type="ARBA" id="ARBA00022552"/>
    </source>
</evidence>
<keyword evidence="1 6" id="KW-0963">Cytoplasm</keyword>
<dbReference type="Proteomes" id="UP000073816">
    <property type="component" value="Chromosome"/>
</dbReference>
<dbReference type="PIRSF" id="PIRSF029038">
    <property type="entry name" value="Mtase_YbiN_prd"/>
    <property type="match status" value="1"/>
</dbReference>
<reference evidence="7 8" key="2">
    <citation type="journal article" date="2016" name="Genome Announc.">
        <title>Complete Genome Sequence of Algoriphagus sp. Strain M8-2, Isolated from a Brackish Lake.</title>
        <authorList>
            <person name="Muraguchi Y."/>
            <person name="Kushimoto K."/>
            <person name="Ohtsubo Y."/>
            <person name="Suzuki T."/>
            <person name="Dohra H."/>
            <person name="Kimbara K."/>
            <person name="Shintani M."/>
        </authorList>
    </citation>
    <scope>NUCLEOTIDE SEQUENCE [LARGE SCALE GENOMIC DNA]</scope>
    <source>
        <strain evidence="7 8">M8-2</strain>
    </source>
</reference>
<evidence type="ECO:0000256" key="1">
    <source>
        <dbReference type="ARBA" id="ARBA00022490"/>
    </source>
</evidence>
<name>A0A142EJN0_9BACT</name>
<keyword evidence="8" id="KW-1185">Reference proteome</keyword>
<keyword evidence="4 6" id="KW-0808">Transferase</keyword>
<comment type="similarity">
    <text evidence="6">Belongs to the methyltransferase superfamily. METTL16/RlmF family.</text>
</comment>
<comment type="catalytic activity">
    <reaction evidence="6">
        <text>adenosine(1618) in 23S rRNA + S-adenosyl-L-methionine = N(6)-methyladenosine(1618) in 23S rRNA + S-adenosyl-L-homocysteine + H(+)</text>
        <dbReference type="Rhea" id="RHEA:16497"/>
        <dbReference type="Rhea" id="RHEA-COMP:10229"/>
        <dbReference type="Rhea" id="RHEA-COMP:10231"/>
        <dbReference type="ChEBI" id="CHEBI:15378"/>
        <dbReference type="ChEBI" id="CHEBI:57856"/>
        <dbReference type="ChEBI" id="CHEBI:59789"/>
        <dbReference type="ChEBI" id="CHEBI:74411"/>
        <dbReference type="ChEBI" id="CHEBI:74449"/>
        <dbReference type="EC" id="2.1.1.181"/>
    </reaction>
</comment>
<comment type="subcellular location">
    <subcellularLocation>
        <location evidence="6">Cytoplasm</location>
    </subcellularLocation>
</comment>
<dbReference type="InterPro" id="IPR010286">
    <property type="entry name" value="METTL16/RlmF"/>
</dbReference>
<dbReference type="NCBIfam" id="NF008725">
    <property type="entry name" value="PRK11727.1"/>
    <property type="match status" value="1"/>
</dbReference>